<dbReference type="PROSITE" id="PS51257">
    <property type="entry name" value="PROKAR_LIPOPROTEIN"/>
    <property type="match status" value="1"/>
</dbReference>
<dbReference type="InterPro" id="IPR035959">
    <property type="entry name" value="RutC-like_sf"/>
</dbReference>
<sequence length="163" mass="17502">MSKKAQVLFKTLSQTVLVTACALGFTMATHAAPVGATTATTTKSGPVFLGEGGDYPFSEAVRVGNTLYLSGQIGMREGRLVKGGIKSETKQTLDNINATLLTYGYQKSDIVKCMAMLVDMDDFDDFNDVYRTEMTRPYPTRSAFGVSELAAGASVEIECMAVK</sequence>
<keyword evidence="2" id="KW-0732">Signal</keyword>
<feature type="chain" id="PRO_5046183120" evidence="2">
    <location>
        <begin position="32"/>
        <end position="163"/>
    </location>
</feature>
<dbReference type="InterPro" id="IPR006175">
    <property type="entry name" value="YjgF/YER057c/UK114"/>
</dbReference>
<proteinExistence type="inferred from homology"/>
<protein>
    <submittedName>
        <fullName evidence="3">Endoribonuclease L-PSP</fullName>
    </submittedName>
</protein>
<organism evidence="3 4">
    <name type="scientific">Psychrobacter alimentarius</name>
    <dbReference type="NCBI Taxonomy" id="261164"/>
    <lineage>
        <taxon>Bacteria</taxon>
        <taxon>Pseudomonadati</taxon>
        <taxon>Pseudomonadota</taxon>
        <taxon>Gammaproteobacteria</taxon>
        <taxon>Moraxellales</taxon>
        <taxon>Moraxellaceae</taxon>
        <taxon>Psychrobacter</taxon>
    </lineage>
</organism>
<dbReference type="RefSeq" id="WP_228139882.1">
    <property type="nucleotide sequence ID" value="NZ_CP014945.1"/>
</dbReference>
<evidence type="ECO:0000256" key="2">
    <source>
        <dbReference type="SAM" id="SignalP"/>
    </source>
</evidence>
<accession>A0ABM5ZVA7</accession>
<dbReference type="PANTHER" id="PTHR11803:SF39">
    <property type="entry name" value="2-IMINOBUTANOATE_2-IMINOPROPANOATE DEAMINASE"/>
    <property type="match status" value="1"/>
</dbReference>
<comment type="similarity">
    <text evidence="1">Belongs to the RutC family.</text>
</comment>
<evidence type="ECO:0000313" key="3">
    <source>
        <dbReference type="EMBL" id="AMT95920.1"/>
    </source>
</evidence>
<name>A0ABM5ZVA7_9GAMM</name>
<dbReference type="CDD" id="cd00448">
    <property type="entry name" value="YjgF_YER057c_UK114_family"/>
    <property type="match status" value="1"/>
</dbReference>
<dbReference type="Pfam" id="PF01042">
    <property type="entry name" value="Ribonuc_L-PSP"/>
    <property type="match status" value="1"/>
</dbReference>
<dbReference type="PANTHER" id="PTHR11803">
    <property type="entry name" value="2-IMINOBUTANOATE/2-IMINOPROPANOATE DEAMINASE RIDA"/>
    <property type="match status" value="1"/>
</dbReference>
<evidence type="ECO:0000313" key="4">
    <source>
        <dbReference type="Proteomes" id="UP000076104"/>
    </source>
</evidence>
<feature type="signal peptide" evidence="2">
    <location>
        <begin position="1"/>
        <end position="31"/>
    </location>
</feature>
<gene>
    <name evidence="3" type="ORF">A3K91_0288</name>
</gene>
<dbReference type="Proteomes" id="UP000076104">
    <property type="component" value="Chromosome"/>
</dbReference>
<dbReference type="Gene3D" id="3.30.1330.40">
    <property type="entry name" value="RutC-like"/>
    <property type="match status" value="1"/>
</dbReference>
<dbReference type="GeneID" id="33060306"/>
<dbReference type="SUPFAM" id="SSF55298">
    <property type="entry name" value="YjgF-like"/>
    <property type="match status" value="1"/>
</dbReference>
<dbReference type="EMBL" id="CP014945">
    <property type="protein sequence ID" value="AMT95920.1"/>
    <property type="molecule type" value="Genomic_DNA"/>
</dbReference>
<evidence type="ECO:0000256" key="1">
    <source>
        <dbReference type="ARBA" id="ARBA00010552"/>
    </source>
</evidence>
<dbReference type="InterPro" id="IPR019897">
    <property type="entry name" value="RidA_CS"/>
</dbReference>
<dbReference type="PROSITE" id="PS01094">
    <property type="entry name" value="UPF0076"/>
    <property type="match status" value="1"/>
</dbReference>
<keyword evidence="4" id="KW-1185">Reference proteome</keyword>
<reference evidence="3 4" key="1">
    <citation type="submission" date="2016-03" db="EMBL/GenBank/DDBJ databases">
        <title>Genome sequencing of Psychrobacter alimentarius PAMC 27889.</title>
        <authorList>
            <person name="Lee J."/>
            <person name="Kim O.-S."/>
        </authorList>
    </citation>
    <scope>NUCLEOTIDE SEQUENCE [LARGE SCALE GENOMIC DNA]</scope>
    <source>
        <strain evidence="3 4">PAMC 27889</strain>
    </source>
</reference>